<evidence type="ECO:0000256" key="5">
    <source>
        <dbReference type="SAM" id="Phobius"/>
    </source>
</evidence>
<evidence type="ECO:0000256" key="4">
    <source>
        <dbReference type="ARBA" id="ARBA00023136"/>
    </source>
</evidence>
<evidence type="ECO:0000313" key="7">
    <source>
        <dbReference type="Proteomes" id="UP000887565"/>
    </source>
</evidence>
<evidence type="ECO:0000259" key="6">
    <source>
        <dbReference type="Pfam" id="PF01490"/>
    </source>
</evidence>
<evidence type="ECO:0000256" key="1">
    <source>
        <dbReference type="ARBA" id="ARBA00004370"/>
    </source>
</evidence>
<feature type="transmembrane region" description="Helical" evidence="5">
    <location>
        <begin position="97"/>
        <end position="119"/>
    </location>
</feature>
<accession>A0A915JE86</accession>
<dbReference type="InterPro" id="IPR013057">
    <property type="entry name" value="AA_transpt_TM"/>
</dbReference>
<keyword evidence="3 5" id="KW-1133">Transmembrane helix</keyword>
<evidence type="ECO:0000256" key="2">
    <source>
        <dbReference type="ARBA" id="ARBA00022692"/>
    </source>
</evidence>
<reference evidence="8" key="1">
    <citation type="submission" date="2022-11" db="UniProtKB">
        <authorList>
            <consortium name="WormBaseParasite"/>
        </authorList>
    </citation>
    <scope>IDENTIFICATION</scope>
</reference>
<dbReference type="AlphaFoldDB" id="A0A915JE86"/>
<sequence>MMALAVFIALTLPDFNTLLELVGGTTLAATAYFFPGPFYLMLKSKKLEKPLSMSDAKTPANGIARKSFNDLSSSRKSLLSIIGHKNLSSGDVHVSEYILNAAVVICGVVGAVAAVYGVFSKGAKLETPCYLSGMKLLRHYSENATSCFALWTSNFTVAATTIDRLV</sequence>
<feature type="domain" description="Amino acid transporter transmembrane" evidence="6">
    <location>
        <begin position="2"/>
        <end position="49"/>
    </location>
</feature>
<keyword evidence="7" id="KW-1185">Reference proteome</keyword>
<comment type="subcellular location">
    <subcellularLocation>
        <location evidence="1">Membrane</location>
    </subcellularLocation>
</comment>
<dbReference type="WBParaSite" id="nRc.2.0.1.t24120-RA">
    <property type="protein sequence ID" value="nRc.2.0.1.t24120-RA"/>
    <property type="gene ID" value="nRc.2.0.1.g24120"/>
</dbReference>
<name>A0A915JE86_ROMCU</name>
<keyword evidence="4 5" id="KW-0472">Membrane</keyword>
<evidence type="ECO:0000313" key="8">
    <source>
        <dbReference type="WBParaSite" id="nRc.2.0.1.t24120-RA"/>
    </source>
</evidence>
<organism evidence="7 8">
    <name type="scientific">Romanomermis culicivorax</name>
    <name type="common">Nematode worm</name>
    <dbReference type="NCBI Taxonomy" id="13658"/>
    <lineage>
        <taxon>Eukaryota</taxon>
        <taxon>Metazoa</taxon>
        <taxon>Ecdysozoa</taxon>
        <taxon>Nematoda</taxon>
        <taxon>Enoplea</taxon>
        <taxon>Dorylaimia</taxon>
        <taxon>Mermithida</taxon>
        <taxon>Mermithoidea</taxon>
        <taxon>Mermithidae</taxon>
        <taxon>Romanomermis</taxon>
    </lineage>
</organism>
<keyword evidence="2 5" id="KW-0812">Transmembrane</keyword>
<dbReference type="GO" id="GO:0016020">
    <property type="term" value="C:membrane"/>
    <property type="evidence" value="ECO:0007669"/>
    <property type="project" value="UniProtKB-SubCell"/>
</dbReference>
<proteinExistence type="predicted"/>
<protein>
    <submittedName>
        <fullName evidence="8">Amino acid transporter transmembrane domain-containing protein</fullName>
    </submittedName>
</protein>
<evidence type="ECO:0000256" key="3">
    <source>
        <dbReference type="ARBA" id="ARBA00022989"/>
    </source>
</evidence>
<dbReference type="Proteomes" id="UP000887565">
    <property type="component" value="Unplaced"/>
</dbReference>
<dbReference type="Pfam" id="PF01490">
    <property type="entry name" value="Aa_trans"/>
    <property type="match status" value="1"/>
</dbReference>